<feature type="transmembrane region" description="Helical" evidence="1">
    <location>
        <begin position="368"/>
        <end position="386"/>
    </location>
</feature>
<keyword evidence="3" id="KW-1185">Reference proteome</keyword>
<evidence type="ECO:0000256" key="1">
    <source>
        <dbReference type="SAM" id="Phobius"/>
    </source>
</evidence>
<accession>A0A2P6U329</accession>
<dbReference type="PANTHER" id="PTHR34677:SF3">
    <property type="entry name" value="BACTERIAL IG-LIKE DOMAIN-CONTAINING PROTEIN"/>
    <property type="match status" value="1"/>
</dbReference>
<dbReference type="Proteomes" id="UP000239899">
    <property type="component" value="Unassembled WGS sequence"/>
</dbReference>
<gene>
    <name evidence="2" type="ORF">C2E21_0718</name>
</gene>
<feature type="transmembrane region" description="Helical" evidence="1">
    <location>
        <begin position="398"/>
        <end position="421"/>
    </location>
</feature>
<sequence>MGATWGIEGVCQDSSDAVYNAVFFDRGCVYSFACELTPDSSWLGNPCDGISTAPKLLKVYYYCWEQLPPEWSPLPDIMPMPQALAAAAVALPALAQPTSAAPAAAAAEDVPGLSLGGGLFVVATTGVQVNASDAANAILPDAVAKKLEALVTALGSMLTVTSGSTLQSLWNSLFWIAVALAAVLALHVGIRALIIWRRWPMPLFFEWPRPELLLMWAVLPIIAAQGSKLLRGETAAEIAWGVVFGVLLPTALLALSVFLVVKHLALVGEWVPTDAYSASFVARFGVLFETSRGPAMKYQPGTWQFDPATGTFDRGRMVPLSPLESRRARAVQVAKTLGVTVQLTKMVLFAQLAAALSASDSSGSNSQAVWQVIPLLVLTVVYWAYLRIFVPLASFVDMFGEVVSCACDLGTFVCGLLVAVLPASNAHRLQQLGIAMLVFQLVGMLCSMVPRVFEVLAAGAIWLWRRWRPSPADKFAAVVRAVMAQDRHILARKYCDRWLLRVHGRGLNQRALHYHEKGRLALPFAVTLHKPVARAFTRTLTRASSGLQRAGSGLRRAALRSDSARRSDSLPLSTVAN</sequence>
<feature type="transmembrane region" description="Helical" evidence="1">
    <location>
        <begin position="173"/>
        <end position="196"/>
    </location>
</feature>
<dbReference type="CDD" id="cd22823">
    <property type="entry name" value="Gal_Rha_Lectin"/>
    <property type="match status" value="1"/>
</dbReference>
<name>A0A2P6U329_CHLSO</name>
<comment type="caution">
    <text evidence="2">The sequence shown here is derived from an EMBL/GenBank/DDBJ whole genome shotgun (WGS) entry which is preliminary data.</text>
</comment>
<dbReference type="OrthoDB" id="514617at2759"/>
<dbReference type="PANTHER" id="PTHR34677">
    <property type="match status" value="1"/>
</dbReference>
<organism evidence="2 3">
    <name type="scientific">Chlorella sorokiniana</name>
    <name type="common">Freshwater green alga</name>
    <dbReference type="NCBI Taxonomy" id="3076"/>
    <lineage>
        <taxon>Eukaryota</taxon>
        <taxon>Viridiplantae</taxon>
        <taxon>Chlorophyta</taxon>
        <taxon>core chlorophytes</taxon>
        <taxon>Trebouxiophyceae</taxon>
        <taxon>Chlorellales</taxon>
        <taxon>Chlorellaceae</taxon>
        <taxon>Chlorella clade</taxon>
        <taxon>Chlorella</taxon>
    </lineage>
</organism>
<protein>
    <submittedName>
        <fullName evidence="2">Uncharacterized protein</fullName>
    </submittedName>
</protein>
<proteinExistence type="predicted"/>
<feature type="transmembrane region" description="Helical" evidence="1">
    <location>
        <begin position="433"/>
        <end position="464"/>
    </location>
</feature>
<dbReference type="EMBL" id="LHPG02000002">
    <property type="protein sequence ID" value="PRW60718.1"/>
    <property type="molecule type" value="Genomic_DNA"/>
</dbReference>
<dbReference type="AlphaFoldDB" id="A0A2P6U329"/>
<reference evidence="2 3" key="1">
    <citation type="journal article" date="2018" name="Plant J.">
        <title>Genome sequences of Chlorella sorokiniana UTEX 1602 and Micractinium conductrix SAG 241.80: implications to maltose excretion by a green alga.</title>
        <authorList>
            <person name="Arriola M.B."/>
            <person name="Velmurugan N."/>
            <person name="Zhang Y."/>
            <person name="Plunkett M.H."/>
            <person name="Hondzo H."/>
            <person name="Barney B.M."/>
        </authorList>
    </citation>
    <scope>NUCLEOTIDE SEQUENCE [LARGE SCALE GENOMIC DNA]</scope>
    <source>
        <strain evidence="3">UTEX 1602</strain>
    </source>
</reference>
<keyword evidence="1" id="KW-0472">Membrane</keyword>
<evidence type="ECO:0000313" key="3">
    <source>
        <dbReference type="Proteomes" id="UP000239899"/>
    </source>
</evidence>
<feature type="transmembrane region" description="Helical" evidence="1">
    <location>
        <begin position="336"/>
        <end position="356"/>
    </location>
</feature>
<evidence type="ECO:0000313" key="2">
    <source>
        <dbReference type="EMBL" id="PRW60718.1"/>
    </source>
</evidence>
<keyword evidence="1" id="KW-0812">Transmembrane</keyword>
<keyword evidence="1" id="KW-1133">Transmembrane helix</keyword>
<feature type="transmembrane region" description="Helical" evidence="1">
    <location>
        <begin position="238"/>
        <end position="261"/>
    </location>
</feature>